<dbReference type="PANTHER" id="PTHR11365:SF23">
    <property type="entry name" value="HYPOTHETICAL 5-OXOPROLINASE (EUROFUNG)-RELATED"/>
    <property type="match status" value="1"/>
</dbReference>
<dbReference type="InterPro" id="IPR045079">
    <property type="entry name" value="Oxoprolinase-like"/>
</dbReference>
<proteinExistence type="predicted"/>
<dbReference type="KEGG" id="spol:FH971_03340"/>
<reference evidence="2 3" key="1">
    <citation type="submission" date="2019-06" db="EMBL/GenBank/DDBJ databases">
        <title>The genome of Shewanella sp. SM1901.</title>
        <authorList>
            <person name="Cha Q."/>
        </authorList>
    </citation>
    <scope>NUCLEOTIDE SEQUENCE [LARGE SCALE GENOMIC DNA]</scope>
    <source>
        <strain evidence="2 3">SM1901</strain>
    </source>
</reference>
<dbReference type="Proteomes" id="UP000319809">
    <property type="component" value="Chromosome"/>
</dbReference>
<dbReference type="InterPro" id="IPR003692">
    <property type="entry name" value="Hydantoinase_B"/>
</dbReference>
<dbReference type="GO" id="GO:0017168">
    <property type="term" value="F:5-oxoprolinase (ATP-hydrolyzing) activity"/>
    <property type="evidence" value="ECO:0007669"/>
    <property type="project" value="TreeGrafter"/>
</dbReference>
<organism evidence="2 3">
    <name type="scientific">Shewanella polaris</name>
    <dbReference type="NCBI Taxonomy" id="2588449"/>
    <lineage>
        <taxon>Bacteria</taxon>
        <taxon>Pseudomonadati</taxon>
        <taxon>Pseudomonadota</taxon>
        <taxon>Gammaproteobacteria</taxon>
        <taxon>Alteromonadales</taxon>
        <taxon>Shewanellaceae</taxon>
        <taxon>Shewanella</taxon>
    </lineage>
</organism>
<feature type="domain" description="Hydantoinase B/oxoprolinase" evidence="1">
    <location>
        <begin position="17"/>
        <end position="540"/>
    </location>
</feature>
<dbReference type="EMBL" id="CP041036">
    <property type="protein sequence ID" value="QDE30092.1"/>
    <property type="molecule type" value="Genomic_DNA"/>
</dbReference>
<accession>A0A4Y5YBE2</accession>
<dbReference type="AlphaFoldDB" id="A0A4Y5YBE2"/>
<evidence type="ECO:0000313" key="3">
    <source>
        <dbReference type="Proteomes" id="UP000319809"/>
    </source>
</evidence>
<evidence type="ECO:0000313" key="2">
    <source>
        <dbReference type="EMBL" id="QDE30092.1"/>
    </source>
</evidence>
<dbReference type="GO" id="GO:0006749">
    <property type="term" value="P:glutathione metabolic process"/>
    <property type="evidence" value="ECO:0007669"/>
    <property type="project" value="TreeGrafter"/>
</dbReference>
<dbReference type="GO" id="GO:0005829">
    <property type="term" value="C:cytosol"/>
    <property type="evidence" value="ECO:0007669"/>
    <property type="project" value="TreeGrafter"/>
</dbReference>
<dbReference type="PANTHER" id="PTHR11365">
    <property type="entry name" value="5-OXOPROLINASE RELATED"/>
    <property type="match status" value="1"/>
</dbReference>
<gene>
    <name evidence="2" type="ORF">FH971_03340</name>
</gene>
<protein>
    <submittedName>
        <fullName evidence="2">Hydantoinase B/oxoprolinase family protein</fullName>
    </submittedName>
</protein>
<keyword evidence="3" id="KW-1185">Reference proteome</keyword>
<dbReference type="Pfam" id="PF02538">
    <property type="entry name" value="Hydantoinase_B"/>
    <property type="match status" value="1"/>
</dbReference>
<name>A0A4Y5YBE2_9GAMM</name>
<dbReference type="RefSeq" id="WP_140233350.1">
    <property type="nucleotide sequence ID" value="NZ_CP041036.1"/>
</dbReference>
<evidence type="ECO:0000259" key="1">
    <source>
        <dbReference type="Pfam" id="PF02538"/>
    </source>
</evidence>
<sequence length="570" mass="61816">MTIIQANKEPQQPKSVDIFTIEIIKNALIAIGEEMFLALKRSSKSPIIYESLDYGIGVTDAQGRLISQGNGIPGFIGTLDAAVQRIIEKFDANNIYADDVFILNDPYSGGGTHLSDVCMIRPIFYQHTLVAWTANKAHWTEVGGKDPGSYSADATSIYQEGLQFPGIKVYEKGIANQSLLDLIEANVRLPEMTLGDLKACAASLKVGEQRFLSLIEKYGQETTLTAIDKLLDHGDTMVFEKFKTLPKGDFYAEDIIDEDGMGHGPFVIKVKVTITDEEFICDFTGSSKQALGPINCTMGVLVSAAREVFMGVVKPNAAATDGCFRRLRVECPEGTILTAQRPAPVSSYFESMVCAADVIRKALSSAIPDVLTAGQFGSVCTISLSGINPLTKEPFLLVEPLVGGWGANIIKDGESGQFCVGNGETSNIPIEITEERYGVRVERYEFNPDSAGCGEFRGGKGVILEYRVLGDGADISSFFGRGITPTWGTNGGQNGSCNYIAIIDSDGNEKARFSRKSRYPLEKGDLIRLVTGNGGGWGDPLKRSAQSITKDIVNGFISEQEAIEIYQYNQ</sequence>